<dbReference type="InterPro" id="IPR036872">
    <property type="entry name" value="CH_dom_sf"/>
</dbReference>
<keyword evidence="1" id="KW-0812">Transmembrane</keyword>
<keyword evidence="1" id="KW-1133">Transmembrane helix</keyword>
<dbReference type="OrthoDB" id="10511561at2759"/>
<comment type="caution">
    <text evidence="2">The sequence shown here is derived from an EMBL/GenBank/DDBJ whole genome shotgun (WGS) entry which is preliminary data.</text>
</comment>
<keyword evidence="3" id="KW-1185">Reference proteome</keyword>
<dbReference type="Proteomes" id="UP000054630">
    <property type="component" value="Unassembled WGS sequence"/>
</dbReference>
<organism evidence="2 3">
    <name type="scientific">Trichinella nelsoni</name>
    <dbReference type="NCBI Taxonomy" id="6336"/>
    <lineage>
        <taxon>Eukaryota</taxon>
        <taxon>Metazoa</taxon>
        <taxon>Ecdysozoa</taxon>
        <taxon>Nematoda</taxon>
        <taxon>Enoplea</taxon>
        <taxon>Dorylaimia</taxon>
        <taxon>Trichinellida</taxon>
        <taxon>Trichinellidae</taxon>
        <taxon>Trichinella</taxon>
    </lineage>
</organism>
<evidence type="ECO:0000313" key="2">
    <source>
        <dbReference type="EMBL" id="KRX23394.1"/>
    </source>
</evidence>
<proteinExistence type="predicted"/>
<name>A0A0V0S9N9_9BILA</name>
<evidence type="ECO:0000256" key="1">
    <source>
        <dbReference type="SAM" id="Phobius"/>
    </source>
</evidence>
<dbReference type="EMBL" id="JYDL01000024">
    <property type="protein sequence ID" value="KRX23394.1"/>
    <property type="molecule type" value="Genomic_DNA"/>
</dbReference>
<gene>
    <name evidence="2" type="ORF">T07_2900</name>
</gene>
<accession>A0A0V0S9N9</accession>
<dbReference type="AlphaFoldDB" id="A0A0V0S9N9"/>
<evidence type="ECO:0000313" key="3">
    <source>
        <dbReference type="Proteomes" id="UP000054630"/>
    </source>
</evidence>
<keyword evidence="1" id="KW-0472">Membrane</keyword>
<dbReference type="STRING" id="6336.A0A0V0S9N9"/>
<dbReference type="SUPFAM" id="SSF47576">
    <property type="entry name" value="Calponin-homology domain, CH-domain"/>
    <property type="match status" value="1"/>
</dbReference>
<dbReference type="Gene3D" id="1.10.418.10">
    <property type="entry name" value="Calponin-like domain"/>
    <property type="match status" value="1"/>
</dbReference>
<reference evidence="2 3" key="1">
    <citation type="submission" date="2015-01" db="EMBL/GenBank/DDBJ databases">
        <title>Evolution of Trichinella species and genotypes.</title>
        <authorList>
            <person name="Korhonen P.K."/>
            <person name="Edoardo P."/>
            <person name="Giuseppe L.R."/>
            <person name="Gasser R.B."/>
        </authorList>
    </citation>
    <scope>NUCLEOTIDE SEQUENCE [LARGE SCALE GENOMIC DNA]</scope>
    <source>
        <strain evidence="2">ISS37</strain>
    </source>
</reference>
<protein>
    <submittedName>
        <fullName evidence="2">Uncharacterized protein</fullName>
    </submittedName>
</protein>
<sequence>MASRTTPGGLGFAVLQKQASKFNEEEAHEILEWIKKVTNEQISTEGTRDNFTKLTKDGTLLCKTRPVLGVRMPAFSSKKEYNFTNALVEITIPFAALPTAVHVKFGNDDLTSFNNDYDESIQNISTTHKPEEIQYDENSQNLTSVKEPIPSMEPGNKEAENKMEMENSVPVEDEFLPPLNATIKENVPSISTTQISQNGETNIQLQPESIPTQDANSDKQFSVAVNKQNITTIEENYEHLNETHVETLPEENANLPNEEQQTQQETFASDEELFHEKPKITQTHTVDDNPLQEEKEENMTEEITRTTIYETTAQLENDMQSDEEKEAILEGNTQTNATYESEQFFNLTEYETTPVVQEPSNAENEQHIQESNTKMTNIPESTLVGVTETVDDAQMTAESNESPTDTATMDANIVPVSTVIQTEATMSTSEKHETISPTNAPETNVNIHETVTEYLPVETETTKSTGHNGIWPLLLNILNTIIPEKVSEIKVTNIEPEHLNIQGDAVFINRTEPILSLLEKFIANLKKNGNQIGDYSVDPMTIAFNVFVMISNELRQTMSEFKEPEEKPLLPTCVIVIIARVLAIAALLTLAVLVKRHRFIVEVVGKC</sequence>
<feature type="transmembrane region" description="Helical" evidence="1">
    <location>
        <begin position="569"/>
        <end position="594"/>
    </location>
</feature>